<evidence type="ECO:0000256" key="2">
    <source>
        <dbReference type="SAM" id="Phobius"/>
    </source>
</evidence>
<keyword evidence="2" id="KW-1133">Transmembrane helix</keyword>
<reference evidence="3" key="1">
    <citation type="submission" date="2023-03" db="EMBL/GenBank/DDBJ databases">
        <title>Complete genome of Cladonia borealis.</title>
        <authorList>
            <person name="Park H."/>
        </authorList>
    </citation>
    <scope>NUCLEOTIDE SEQUENCE</scope>
    <source>
        <strain evidence="3">ANT050790</strain>
    </source>
</reference>
<evidence type="ECO:0000313" key="3">
    <source>
        <dbReference type="EMBL" id="KAK0510034.1"/>
    </source>
</evidence>
<feature type="region of interest" description="Disordered" evidence="1">
    <location>
        <begin position="1"/>
        <end position="33"/>
    </location>
</feature>
<name>A0AA39QY12_9LECA</name>
<dbReference type="AlphaFoldDB" id="A0AA39QY12"/>
<keyword evidence="4" id="KW-1185">Reference proteome</keyword>
<accession>A0AA39QY12</accession>
<feature type="transmembrane region" description="Helical" evidence="2">
    <location>
        <begin position="42"/>
        <end position="64"/>
    </location>
</feature>
<keyword evidence="2" id="KW-0812">Transmembrane</keyword>
<comment type="caution">
    <text evidence="3">The sequence shown here is derived from an EMBL/GenBank/DDBJ whole genome shotgun (WGS) entry which is preliminary data.</text>
</comment>
<organism evidence="3 4">
    <name type="scientific">Cladonia borealis</name>
    <dbReference type="NCBI Taxonomy" id="184061"/>
    <lineage>
        <taxon>Eukaryota</taxon>
        <taxon>Fungi</taxon>
        <taxon>Dikarya</taxon>
        <taxon>Ascomycota</taxon>
        <taxon>Pezizomycotina</taxon>
        <taxon>Lecanoromycetes</taxon>
        <taxon>OSLEUM clade</taxon>
        <taxon>Lecanoromycetidae</taxon>
        <taxon>Lecanorales</taxon>
        <taxon>Lecanorineae</taxon>
        <taxon>Cladoniaceae</taxon>
        <taxon>Cladonia</taxon>
    </lineage>
</organism>
<dbReference type="EMBL" id="JAFEKC020000017">
    <property type="protein sequence ID" value="KAK0510034.1"/>
    <property type="molecule type" value="Genomic_DNA"/>
</dbReference>
<proteinExistence type="predicted"/>
<protein>
    <submittedName>
        <fullName evidence="3">Uncharacterized protein</fullName>
    </submittedName>
</protein>
<gene>
    <name evidence="3" type="ORF">JMJ35_007428</name>
</gene>
<sequence>MLLKKAQKDHRSSAPHPIPSPKDTLKTTRSHPNPPPHYPSKYYILFTLPLFFLPLILSAIPIPYHLPSRQPKPLSFITVPPSPPCLTSYTPPSSSSVTTGFAVVTSGPTPTNQGYVPRRRFQQTQFRQALRTWAGTEGPPYDDPPIISGHRGAGVVCSKTVYPGALRLPCSTIDADDFPFVDMDGREDVGEDKGVAECKPPFWITGAGGVVNGSSVYMPLFEMLGAEGLVLVLRSAVSRLSAFRIKFSSFWRTGGVGIM</sequence>
<keyword evidence="2" id="KW-0472">Membrane</keyword>
<evidence type="ECO:0000313" key="4">
    <source>
        <dbReference type="Proteomes" id="UP001166286"/>
    </source>
</evidence>
<dbReference type="Proteomes" id="UP001166286">
    <property type="component" value="Unassembled WGS sequence"/>
</dbReference>
<evidence type="ECO:0000256" key="1">
    <source>
        <dbReference type="SAM" id="MobiDB-lite"/>
    </source>
</evidence>